<dbReference type="SUPFAM" id="SSF54211">
    <property type="entry name" value="Ribosomal protein S5 domain 2-like"/>
    <property type="match status" value="1"/>
</dbReference>
<evidence type="ECO:0000256" key="11">
    <source>
        <dbReference type="SAM" id="MobiDB-lite"/>
    </source>
</evidence>
<evidence type="ECO:0000256" key="7">
    <source>
        <dbReference type="ARBA" id="ARBA00023016"/>
    </source>
</evidence>
<dbReference type="Gene3D" id="1.20.120.790">
    <property type="entry name" value="Heat shock protein 90, C-terminal domain"/>
    <property type="match status" value="1"/>
</dbReference>
<comment type="subunit">
    <text evidence="3">Homodimer.</text>
</comment>
<keyword evidence="5 10" id="KW-0547">Nucleotide-binding</keyword>
<dbReference type="SUPFAM" id="SSF55874">
    <property type="entry name" value="ATPase domain of HSP90 chaperone/DNA topoisomerase II/histidine kinase"/>
    <property type="match status" value="1"/>
</dbReference>
<comment type="subcellular location">
    <subcellularLocation>
        <location evidence="1">Cytoplasm</location>
    </subcellularLocation>
</comment>
<evidence type="ECO:0000256" key="5">
    <source>
        <dbReference type="ARBA" id="ARBA00022741"/>
    </source>
</evidence>
<dbReference type="GO" id="GO:0005524">
    <property type="term" value="F:ATP binding"/>
    <property type="evidence" value="ECO:0007669"/>
    <property type="project" value="UniProtKB-KW"/>
</dbReference>
<feature type="binding site" evidence="10">
    <location>
        <position position="290"/>
    </location>
    <ligand>
        <name>ATP</name>
        <dbReference type="ChEBI" id="CHEBI:30616"/>
    </ligand>
</feature>
<dbReference type="HAMAP" id="MF_00505">
    <property type="entry name" value="HSP90"/>
    <property type="match status" value="1"/>
</dbReference>
<gene>
    <name evidence="13" type="ORF">EJB05_06952</name>
</gene>
<feature type="compositionally biased region" description="Acidic residues" evidence="11">
    <location>
        <begin position="790"/>
        <end position="807"/>
    </location>
</feature>
<dbReference type="InterPro" id="IPR001404">
    <property type="entry name" value="Hsp90_fam"/>
</dbReference>
<keyword evidence="14" id="KW-1185">Reference proteome</keyword>
<accession>A0A5J9WJA6</accession>
<dbReference type="SUPFAM" id="SSF110942">
    <property type="entry name" value="HSP90 C-terminal domain"/>
    <property type="match status" value="1"/>
</dbReference>
<feature type="non-terminal residue" evidence="13">
    <location>
        <position position="1"/>
    </location>
</feature>
<feature type="binding site" evidence="10">
    <location>
        <position position="152"/>
    </location>
    <ligand>
        <name>ATP</name>
        <dbReference type="ChEBI" id="CHEBI:30616"/>
    </ligand>
</feature>
<dbReference type="OrthoDB" id="988614at2759"/>
<evidence type="ECO:0000256" key="9">
    <source>
        <dbReference type="ARBA" id="ARBA00037441"/>
    </source>
</evidence>
<dbReference type="Gene3D" id="3.40.50.11260">
    <property type="match status" value="1"/>
</dbReference>
<dbReference type="EMBL" id="RWGY01000004">
    <property type="protein sequence ID" value="TVU47354.1"/>
    <property type="molecule type" value="Genomic_DNA"/>
</dbReference>
<dbReference type="Gene3D" id="3.30.565.10">
    <property type="entry name" value="Histidine kinase-like ATPase, C-terminal domain"/>
    <property type="match status" value="1"/>
</dbReference>
<feature type="domain" description="Histidine kinase/HSP90-like ATPase" evidence="12">
    <location>
        <begin position="145"/>
        <end position="300"/>
    </location>
</feature>
<proteinExistence type="inferred from homology"/>
<reference evidence="13 14" key="1">
    <citation type="journal article" date="2019" name="Sci. Rep.">
        <title>A high-quality genome of Eragrostis curvula grass provides insights into Poaceae evolution and supports new strategies to enhance forage quality.</title>
        <authorList>
            <person name="Carballo J."/>
            <person name="Santos B.A.C.M."/>
            <person name="Zappacosta D."/>
            <person name="Garbus I."/>
            <person name="Selva J.P."/>
            <person name="Gallo C.A."/>
            <person name="Diaz A."/>
            <person name="Albertini E."/>
            <person name="Caccamo M."/>
            <person name="Echenique V."/>
        </authorList>
    </citation>
    <scope>NUCLEOTIDE SEQUENCE [LARGE SCALE GENOMIC DNA]</scope>
    <source>
        <strain evidence="14">cv. Victoria</strain>
        <tissue evidence="13">Leaf</tissue>
    </source>
</reference>
<sequence length="816" mass="92981">LDSAGTKSFCLLGYAETLSRKNYRDRTGVQVDQTASQYCTGLRRASGRAARWAGRDPDTIRPNILSCREPPEFRAAQDSGLCILHKTPSTRPAPPLTLPLPRAAAISLPPRLLEASAMAGETETFAFQAEINQLLSLIINTFYSNKEIFLRELISNSSDALDKIRFESLTDKTKLDAQPELFIHIVPDKASNTLTIVDSGIGMTKSDLVNNLGTIARSGTKEFMEALAAGADVSMIGQFGVGFYSAYLVAEKVVVTTKHNDDEQYVWESQAGGSFTVTRDTSGESLGRGTKMVLYLKDDQLEYLEERRLKDLVKKHSEFISYPISLWVEKTTEKEISDDEDEEEKKDAEEGKVEDVDEEKEEKEKKKKKIKEVSYEWQLVNKQKPIWMRKPEEITKEEYAAFYKSLTNDWEEHLAVKHFSVEGQLEFKAVLFVPKRAPFDLFDTRKKHNNIKLYVRRVFIMDNCEELIPEWLSFVKGIVDSEDLPLNISREMLQQNKILKVIRKNLVKKCVELFFEIAENKEDYNKFYEAFSKNLKLGIHEDSQNRTKIAELLRYHSTKSGDELTSLKDYVTRMKEGQSDIYYITGESKKAVENSPFLEKLKKKGYEVLYMVDAIDEYAVGQLKDFEGKKLVSATKEGLKLDESEDEKKRKEELKEKFEDLCKVIKEVLGDKVEKVVVSDRVVDSPCCLVTGEYGWTANMERIMKAQALRDSSMSGYMSSKKTMEINPENAIMDELRKRAEADKNDKSVKDLVMLLFETSLLTSGFSLDDPNTFGTRIHRMLKLGLSIDEDETAEADTDMPPLEDDAGESKMEEVD</sequence>
<dbReference type="SMART" id="SM00387">
    <property type="entry name" value="HATPase_c"/>
    <property type="match status" value="1"/>
</dbReference>
<feature type="region of interest" description="Disordered" evidence="11">
    <location>
        <begin position="790"/>
        <end position="816"/>
    </location>
</feature>
<name>A0A5J9WJA6_9POAL</name>
<dbReference type="InterPro" id="IPR020575">
    <property type="entry name" value="Hsp90_N"/>
</dbReference>
<feature type="compositionally biased region" description="Basic and acidic residues" evidence="11">
    <location>
        <begin position="345"/>
        <end position="354"/>
    </location>
</feature>
<dbReference type="InterPro" id="IPR020568">
    <property type="entry name" value="Ribosomal_Su5_D2-typ_SF"/>
</dbReference>
<evidence type="ECO:0000256" key="10">
    <source>
        <dbReference type="PIRSR" id="PIRSR002583-1"/>
    </source>
</evidence>
<dbReference type="FunFam" id="1.20.120.790:FF:000001">
    <property type="entry name" value="Heat shock protein 90 alpha"/>
    <property type="match status" value="1"/>
</dbReference>
<dbReference type="InterPro" id="IPR036890">
    <property type="entry name" value="HATPase_C_sf"/>
</dbReference>
<dbReference type="AlphaFoldDB" id="A0A5J9WJA6"/>
<dbReference type="Proteomes" id="UP000324897">
    <property type="component" value="Chromosome 5"/>
</dbReference>
<feature type="binding site" evidence="10">
    <location>
        <begin position="218"/>
        <end position="219"/>
    </location>
    <ligand>
        <name>ATP</name>
        <dbReference type="ChEBI" id="CHEBI:30616"/>
    </ligand>
</feature>
<evidence type="ECO:0000259" key="12">
    <source>
        <dbReference type="SMART" id="SM00387"/>
    </source>
</evidence>
<feature type="binding site" evidence="10">
    <location>
        <position position="211"/>
    </location>
    <ligand>
        <name>ATP</name>
        <dbReference type="ChEBI" id="CHEBI:30616"/>
    </ligand>
</feature>
<dbReference type="Pfam" id="PF00183">
    <property type="entry name" value="HSP90"/>
    <property type="match status" value="1"/>
</dbReference>
<evidence type="ECO:0000313" key="14">
    <source>
        <dbReference type="Proteomes" id="UP000324897"/>
    </source>
</evidence>
<feature type="binding site" evidence="10">
    <location>
        <position position="156"/>
    </location>
    <ligand>
        <name>ATP</name>
        <dbReference type="ChEBI" id="CHEBI:30616"/>
    </ligand>
</feature>
<dbReference type="GO" id="GO:0005737">
    <property type="term" value="C:cytoplasm"/>
    <property type="evidence" value="ECO:0007669"/>
    <property type="project" value="UniProtKB-SubCell"/>
</dbReference>
<keyword evidence="7" id="KW-0346">Stress response</keyword>
<dbReference type="CDD" id="cd16927">
    <property type="entry name" value="HATPase_Hsp90-like"/>
    <property type="match status" value="1"/>
</dbReference>
<evidence type="ECO:0000256" key="1">
    <source>
        <dbReference type="ARBA" id="ARBA00004496"/>
    </source>
</evidence>
<dbReference type="NCBIfam" id="NF003555">
    <property type="entry name" value="PRK05218.1"/>
    <property type="match status" value="1"/>
</dbReference>
<feature type="region of interest" description="Disordered" evidence="11">
    <location>
        <begin position="333"/>
        <end position="363"/>
    </location>
</feature>
<evidence type="ECO:0000256" key="6">
    <source>
        <dbReference type="ARBA" id="ARBA00022840"/>
    </source>
</evidence>
<dbReference type="PRINTS" id="PR00775">
    <property type="entry name" value="HEATSHOCK90"/>
</dbReference>
<evidence type="ECO:0000256" key="2">
    <source>
        <dbReference type="ARBA" id="ARBA00008239"/>
    </source>
</evidence>
<dbReference type="Gene3D" id="3.30.230.80">
    <property type="match status" value="1"/>
</dbReference>
<feature type="binding site" evidence="10">
    <location>
        <begin position="238"/>
        <end position="243"/>
    </location>
    <ligand>
        <name>ATP</name>
        <dbReference type="ChEBI" id="CHEBI:30616"/>
    </ligand>
</feature>
<comment type="function">
    <text evidence="9">Molecular chaperone that promotes the maturation, structural maintenance and proper regulation of specific target proteins involved for instance in cell cycle control and signal transduction. Undergoes a functional cycle that is linked to its ATPase activity. This cycle probably induces conformational changes in the client proteins, thereby causing their activation. Interacts dynamically with various co-chaperones that modulate its substrate recognition, ATPase cycle and chaperone function.</text>
</comment>
<dbReference type="InterPro" id="IPR003594">
    <property type="entry name" value="HATPase_dom"/>
</dbReference>
<feature type="binding site" evidence="10">
    <location>
        <position position="490"/>
    </location>
    <ligand>
        <name>ATP</name>
        <dbReference type="ChEBI" id="CHEBI:30616"/>
    </ligand>
</feature>
<organism evidence="13 14">
    <name type="scientific">Eragrostis curvula</name>
    <name type="common">weeping love grass</name>
    <dbReference type="NCBI Taxonomy" id="38414"/>
    <lineage>
        <taxon>Eukaryota</taxon>
        <taxon>Viridiplantae</taxon>
        <taxon>Streptophyta</taxon>
        <taxon>Embryophyta</taxon>
        <taxon>Tracheophyta</taxon>
        <taxon>Spermatophyta</taxon>
        <taxon>Magnoliopsida</taxon>
        <taxon>Liliopsida</taxon>
        <taxon>Poales</taxon>
        <taxon>Poaceae</taxon>
        <taxon>PACMAD clade</taxon>
        <taxon>Chloridoideae</taxon>
        <taxon>Eragrostideae</taxon>
        <taxon>Eragrostidinae</taxon>
        <taxon>Eragrostis</taxon>
    </lineage>
</organism>
<evidence type="ECO:0000256" key="8">
    <source>
        <dbReference type="ARBA" id="ARBA00023186"/>
    </source>
</evidence>
<dbReference type="GO" id="GO:0051082">
    <property type="term" value="F:unfolded protein binding"/>
    <property type="evidence" value="ECO:0007669"/>
    <property type="project" value="InterPro"/>
</dbReference>
<keyword evidence="6 10" id="KW-0067">ATP-binding</keyword>
<dbReference type="Pfam" id="PF13589">
    <property type="entry name" value="HATPase_c_3"/>
    <property type="match status" value="1"/>
</dbReference>
<evidence type="ECO:0000256" key="4">
    <source>
        <dbReference type="ARBA" id="ARBA00022490"/>
    </source>
</evidence>
<dbReference type="PIRSF" id="PIRSF002583">
    <property type="entry name" value="Hsp90"/>
    <property type="match status" value="1"/>
</dbReference>
<comment type="caution">
    <text evidence="13">The sequence shown here is derived from an EMBL/GenBank/DDBJ whole genome shotgun (WGS) entry which is preliminary data.</text>
</comment>
<comment type="similarity">
    <text evidence="2">Belongs to the heat shock protein 90 family.</text>
</comment>
<keyword evidence="4" id="KW-0963">Cytoplasm</keyword>
<dbReference type="FunFam" id="3.30.230.80:FF:000001">
    <property type="entry name" value="Heat shock protein 90 alpha"/>
    <property type="match status" value="1"/>
</dbReference>
<keyword evidence="8" id="KW-0143">Chaperone</keyword>
<dbReference type="GO" id="GO:0140662">
    <property type="term" value="F:ATP-dependent protein folding chaperone"/>
    <property type="evidence" value="ECO:0007669"/>
    <property type="project" value="InterPro"/>
</dbReference>
<dbReference type="InterPro" id="IPR019805">
    <property type="entry name" value="Heat_shock_protein_90_CS"/>
</dbReference>
<dbReference type="GO" id="GO:0016887">
    <property type="term" value="F:ATP hydrolysis activity"/>
    <property type="evidence" value="ECO:0007669"/>
    <property type="project" value="InterPro"/>
</dbReference>
<evidence type="ECO:0000313" key="13">
    <source>
        <dbReference type="EMBL" id="TVU47354.1"/>
    </source>
</evidence>
<evidence type="ECO:0000256" key="3">
    <source>
        <dbReference type="ARBA" id="ARBA00011738"/>
    </source>
</evidence>
<feature type="binding site" evidence="10">
    <location>
        <position position="198"/>
    </location>
    <ligand>
        <name>ATP</name>
        <dbReference type="ChEBI" id="CHEBI:30616"/>
    </ligand>
</feature>
<dbReference type="FunFam" id="3.40.50.11260:FF:000001">
    <property type="entry name" value="Heat shock protein 90 alpha"/>
    <property type="match status" value="1"/>
</dbReference>
<dbReference type="FunFam" id="3.30.565.10:FF:000012">
    <property type="entry name" value="Heat shock cognate protein"/>
    <property type="match status" value="1"/>
</dbReference>
<dbReference type="PANTHER" id="PTHR11528">
    <property type="entry name" value="HEAT SHOCK PROTEIN 90 FAMILY MEMBER"/>
    <property type="match status" value="1"/>
</dbReference>
<dbReference type="PROSITE" id="PS00298">
    <property type="entry name" value="HSP90"/>
    <property type="match status" value="1"/>
</dbReference>
<dbReference type="InterPro" id="IPR037196">
    <property type="entry name" value="HSP90_C"/>
</dbReference>
<feature type="binding site" evidence="10">
    <location>
        <position position="203"/>
    </location>
    <ligand>
        <name>ATP</name>
        <dbReference type="ChEBI" id="CHEBI:30616"/>
    </ligand>
</feature>
<protein>
    <recommendedName>
        <fullName evidence="12">Histidine kinase/HSP90-like ATPase domain-containing protein</fullName>
    </recommendedName>
</protein>